<keyword evidence="1" id="KW-0472">Membrane</keyword>
<organism evidence="3 4">
    <name type="scientific">Anaerocolumna xylanovorans DSM 12503</name>
    <dbReference type="NCBI Taxonomy" id="1121345"/>
    <lineage>
        <taxon>Bacteria</taxon>
        <taxon>Bacillati</taxon>
        <taxon>Bacillota</taxon>
        <taxon>Clostridia</taxon>
        <taxon>Lachnospirales</taxon>
        <taxon>Lachnospiraceae</taxon>
        <taxon>Anaerocolumna</taxon>
    </lineage>
</organism>
<evidence type="ECO:0000313" key="4">
    <source>
        <dbReference type="Proteomes" id="UP000184612"/>
    </source>
</evidence>
<feature type="transmembrane region" description="Helical" evidence="1">
    <location>
        <begin position="345"/>
        <end position="366"/>
    </location>
</feature>
<keyword evidence="1" id="KW-0812">Transmembrane</keyword>
<accession>A0A1M7XZ31</accession>
<feature type="transmembrane region" description="Helical" evidence="1">
    <location>
        <begin position="20"/>
        <end position="39"/>
    </location>
</feature>
<dbReference type="InterPro" id="IPR045611">
    <property type="entry name" value="DUF6449"/>
</dbReference>
<keyword evidence="4" id="KW-1185">Reference proteome</keyword>
<feature type="transmembrane region" description="Helical" evidence="1">
    <location>
        <begin position="107"/>
        <end position="132"/>
    </location>
</feature>
<dbReference type="EMBL" id="FRFD01000003">
    <property type="protein sequence ID" value="SHO44383.1"/>
    <property type="molecule type" value="Genomic_DNA"/>
</dbReference>
<reference evidence="3 4" key="1">
    <citation type="submission" date="2016-12" db="EMBL/GenBank/DDBJ databases">
        <authorList>
            <person name="Song W.-J."/>
            <person name="Kurnit D.M."/>
        </authorList>
    </citation>
    <scope>NUCLEOTIDE SEQUENCE [LARGE SCALE GENOMIC DNA]</scope>
    <source>
        <strain evidence="3 4">DSM 12503</strain>
    </source>
</reference>
<feature type="domain" description="DUF6449" evidence="2">
    <location>
        <begin position="451"/>
        <end position="550"/>
    </location>
</feature>
<gene>
    <name evidence="3" type="ORF">SAMN02745217_00575</name>
</gene>
<feature type="transmembrane region" description="Helical" evidence="1">
    <location>
        <begin position="138"/>
        <end position="160"/>
    </location>
</feature>
<dbReference type="STRING" id="1121345.SAMN02745217_00575"/>
<evidence type="ECO:0000256" key="1">
    <source>
        <dbReference type="SAM" id="Phobius"/>
    </source>
</evidence>
<feature type="transmembrane region" description="Helical" evidence="1">
    <location>
        <begin position="167"/>
        <end position="188"/>
    </location>
</feature>
<dbReference type="Pfam" id="PF20047">
    <property type="entry name" value="DUF6449"/>
    <property type="match status" value="1"/>
</dbReference>
<evidence type="ECO:0000313" key="3">
    <source>
        <dbReference type="EMBL" id="SHO44383.1"/>
    </source>
</evidence>
<feature type="transmembrane region" description="Helical" evidence="1">
    <location>
        <begin position="283"/>
        <end position="304"/>
    </location>
</feature>
<feature type="transmembrane region" description="Helical" evidence="1">
    <location>
        <begin position="241"/>
        <end position="263"/>
    </location>
</feature>
<feature type="transmembrane region" description="Helical" evidence="1">
    <location>
        <begin position="310"/>
        <end position="333"/>
    </location>
</feature>
<proteinExistence type="predicted"/>
<feature type="transmembrane region" description="Helical" evidence="1">
    <location>
        <begin position="59"/>
        <end position="87"/>
    </location>
</feature>
<dbReference type="OrthoDB" id="1643401at2"/>
<dbReference type="RefSeq" id="WP_073587274.1">
    <property type="nucleotide sequence ID" value="NZ_FRFD01000003.1"/>
</dbReference>
<name>A0A1M7XZ31_9FIRM</name>
<sequence>MTSRNLFFKLQKEDIKRRMWVAALSMLVFFLFGPIWLALTMESMTDIMGVKYLVKEMSAVIGPGFILQYLIAIAGALICACSGYFYLHSKKKVDFFHSVPVKRETLFLVNFFDGILLYFLPYFISMILNFVVLFTGGYLRSGIVIAGFQALLVNLLYFLLLYTLTVLAIMLTGNGIVSLLGIGVFFAYGPFIMAIKDMYCHEFFKTYLLNSNESRIFEFLSPIGKYIYKSQQIKNGNYDGIALSILMTAAVILLLLVFSLILYKKRPSEAAGKAMAFGIAKPIIKFLLIIPITLGGGMIFRNAANVHSDGWMIFGLLLIFLIFGAIIEIIYQFDLKKAFTHRKGLAVYAFATAVIVCIFRFDLISYDTYLPDKDRVASMSIGMPDIDSGRNFLEINQTGTGYTYNSAFQYEIKYMRLKDFDAAYEIAKLGMKESKKTEEGSDKSYSAMVAFHLKNGRTVIRNYAAVYDKDLSLVKQVYENSDFKEGHYPIYRWKNEYITSVSAYNSIEEKYFTLTEAETAELLAIYKEELKTLTIDEIIKGKPLATLRFTLIDGYSFEYHIFPEFTKTKEFLSAHGFQNYNQTNAKDIKKIIVMKQTENQDTIYLGDKNINDKGTEIQQADYTGKDQIGEIFQAAIPAAYCDEFRGVLSPDYDFTVKIIFNTDSYGNETVELYYFSKNNIPDFVLKDLH</sequence>
<keyword evidence="1" id="KW-1133">Transmembrane helix</keyword>
<dbReference type="Proteomes" id="UP000184612">
    <property type="component" value="Unassembled WGS sequence"/>
</dbReference>
<dbReference type="AlphaFoldDB" id="A0A1M7XZ31"/>
<evidence type="ECO:0000259" key="2">
    <source>
        <dbReference type="Pfam" id="PF20047"/>
    </source>
</evidence>
<protein>
    <submittedName>
        <fullName evidence="3">ABC-2 type transport system permease protein</fullName>
    </submittedName>
</protein>